<feature type="chain" id="PRO_5046442285" description="Lipoprotein" evidence="1">
    <location>
        <begin position="22"/>
        <end position="260"/>
    </location>
</feature>
<comment type="caution">
    <text evidence="2">The sequence shown here is derived from an EMBL/GenBank/DDBJ whole genome shotgun (WGS) entry which is preliminary data.</text>
</comment>
<keyword evidence="1" id="KW-0732">Signal</keyword>
<evidence type="ECO:0000256" key="1">
    <source>
        <dbReference type="SAM" id="SignalP"/>
    </source>
</evidence>
<feature type="signal peptide" evidence="1">
    <location>
        <begin position="1"/>
        <end position="21"/>
    </location>
</feature>
<dbReference type="PROSITE" id="PS51257">
    <property type="entry name" value="PROKAR_LIPOPROTEIN"/>
    <property type="match status" value="1"/>
</dbReference>
<evidence type="ECO:0008006" key="4">
    <source>
        <dbReference type="Google" id="ProtNLM"/>
    </source>
</evidence>
<evidence type="ECO:0000313" key="2">
    <source>
        <dbReference type="EMBL" id="MFM9615436.1"/>
    </source>
</evidence>
<reference evidence="2 3" key="1">
    <citation type="submission" date="2024-12" db="EMBL/GenBank/DDBJ databases">
        <title>Forecasting of Potato common scab and diversities of Pathogenic streptomyces spp. in china.</title>
        <authorList>
            <person name="Handique U."/>
            <person name="Wu J."/>
        </authorList>
    </citation>
    <scope>NUCLEOTIDE SEQUENCE [LARGE SCALE GENOMIC DNA]</scope>
    <source>
        <strain evidence="2 3">ZRIMU1530</strain>
    </source>
</reference>
<dbReference type="EMBL" id="JBJVNI010000035">
    <property type="protein sequence ID" value="MFM9615436.1"/>
    <property type="molecule type" value="Genomic_DNA"/>
</dbReference>
<dbReference type="RefSeq" id="WP_055721592.1">
    <property type="nucleotide sequence ID" value="NZ_JBJVNI010000035.1"/>
</dbReference>
<accession>A0ABW9I6G8</accession>
<dbReference type="Proteomes" id="UP001631957">
    <property type="component" value="Unassembled WGS sequence"/>
</dbReference>
<evidence type="ECO:0000313" key="3">
    <source>
        <dbReference type="Proteomes" id="UP001631957"/>
    </source>
</evidence>
<gene>
    <name evidence="2" type="ORF">ACKI18_42960</name>
</gene>
<keyword evidence="3" id="KW-1185">Reference proteome</keyword>
<proteinExistence type="predicted"/>
<protein>
    <recommendedName>
        <fullName evidence="4">Lipoprotein</fullName>
    </recommendedName>
</protein>
<name>A0ABW9I6G8_9ACTN</name>
<organism evidence="2 3">
    <name type="scientific">Streptomyces niveiscabiei</name>
    <dbReference type="NCBI Taxonomy" id="164115"/>
    <lineage>
        <taxon>Bacteria</taxon>
        <taxon>Bacillati</taxon>
        <taxon>Actinomycetota</taxon>
        <taxon>Actinomycetes</taxon>
        <taxon>Kitasatosporales</taxon>
        <taxon>Streptomycetaceae</taxon>
        <taxon>Streptomyces</taxon>
    </lineage>
</organism>
<sequence>MNRTWGVRLSMTAAASALSLAFMTGCSSDSGESKKDTAADAKATPTAAAAPAAKAVTAAELEKLLLAAGDVKGYKVSPGDDTLPKGKSEVKTDKAECAPLAWANTALPPGDTTAAASNTISSDKPTDAATKLDVSALLSLDMTWVGLSSYDGDGATKAMKTVSDAITTCASGFSLSGGPDNTSKITKVASEKGTGGGDEALAFSENVSMDGAGTAVFHTEVIRKGNTVATFYTLDFGAFETGQMPKVPAAIITAQLAKLK</sequence>